<evidence type="ECO:0000313" key="1">
    <source>
        <dbReference type="EMBL" id="QJA62396.1"/>
    </source>
</evidence>
<dbReference type="InterPro" id="IPR024411">
    <property type="entry name" value="Tail_terminator_phage"/>
</dbReference>
<dbReference type="Pfam" id="PF12691">
    <property type="entry name" value="Phage_tail_terminator_6"/>
    <property type="match status" value="1"/>
</dbReference>
<name>A0A6M3IXJ9_9ZZZZ</name>
<gene>
    <name evidence="1" type="ORF">MM415B00786_0010</name>
</gene>
<proteinExistence type="predicted"/>
<reference evidence="1" key="1">
    <citation type="submission" date="2020-03" db="EMBL/GenBank/DDBJ databases">
        <title>The deep terrestrial virosphere.</title>
        <authorList>
            <person name="Holmfeldt K."/>
            <person name="Nilsson E."/>
            <person name="Simone D."/>
            <person name="Lopez-Fernandez M."/>
            <person name="Wu X."/>
            <person name="de Brujin I."/>
            <person name="Lundin D."/>
            <person name="Andersson A."/>
            <person name="Bertilsson S."/>
            <person name="Dopson M."/>
        </authorList>
    </citation>
    <scope>NUCLEOTIDE SEQUENCE</scope>
    <source>
        <strain evidence="1">MM415B00786</strain>
    </source>
</reference>
<dbReference type="EMBL" id="MT141470">
    <property type="protein sequence ID" value="QJA62396.1"/>
    <property type="molecule type" value="Genomic_DNA"/>
</dbReference>
<evidence type="ECO:0008006" key="2">
    <source>
        <dbReference type="Google" id="ProtNLM"/>
    </source>
</evidence>
<sequence>MNLASEDIKDMLLSSGAALDLVFGTSLHIGFMPDSPNACVSIYDTSGGDPDGNRAYFYPHVQVRVRGAVGGYRAAGMLARTIQGYLKLRHNETWNSTSYVGIWGMGDILFVGNDEKNRPIFTANFRLQREAA</sequence>
<protein>
    <recommendedName>
        <fullName evidence="2">Tail protein</fullName>
    </recommendedName>
</protein>
<organism evidence="1">
    <name type="scientific">viral metagenome</name>
    <dbReference type="NCBI Taxonomy" id="1070528"/>
    <lineage>
        <taxon>unclassified sequences</taxon>
        <taxon>metagenomes</taxon>
        <taxon>organismal metagenomes</taxon>
    </lineage>
</organism>
<dbReference type="AlphaFoldDB" id="A0A6M3IXJ9"/>
<accession>A0A6M3IXJ9</accession>